<dbReference type="EMBL" id="GBXM01044960">
    <property type="protein sequence ID" value="JAH63617.1"/>
    <property type="molecule type" value="Transcribed_RNA"/>
</dbReference>
<dbReference type="AlphaFoldDB" id="A0A0E9UCZ2"/>
<reference evidence="1" key="1">
    <citation type="submission" date="2014-11" db="EMBL/GenBank/DDBJ databases">
        <authorList>
            <person name="Amaro Gonzalez C."/>
        </authorList>
    </citation>
    <scope>NUCLEOTIDE SEQUENCE</scope>
</reference>
<sequence length="50" mass="5861">MDQLSDHSILITGFTRAGRWADRRELSRVLLSYLIQGLCQFIIELGRVRR</sequence>
<accession>A0A0E9UCZ2</accession>
<organism evidence="1">
    <name type="scientific">Anguilla anguilla</name>
    <name type="common">European freshwater eel</name>
    <name type="synonym">Muraena anguilla</name>
    <dbReference type="NCBI Taxonomy" id="7936"/>
    <lineage>
        <taxon>Eukaryota</taxon>
        <taxon>Metazoa</taxon>
        <taxon>Chordata</taxon>
        <taxon>Craniata</taxon>
        <taxon>Vertebrata</taxon>
        <taxon>Euteleostomi</taxon>
        <taxon>Actinopterygii</taxon>
        <taxon>Neopterygii</taxon>
        <taxon>Teleostei</taxon>
        <taxon>Anguilliformes</taxon>
        <taxon>Anguillidae</taxon>
        <taxon>Anguilla</taxon>
    </lineage>
</organism>
<name>A0A0E9UCZ2_ANGAN</name>
<proteinExistence type="predicted"/>
<evidence type="ECO:0000313" key="1">
    <source>
        <dbReference type="EMBL" id="JAH63617.1"/>
    </source>
</evidence>
<reference evidence="1" key="2">
    <citation type="journal article" date="2015" name="Fish Shellfish Immunol.">
        <title>Early steps in the European eel (Anguilla anguilla)-Vibrio vulnificus interaction in the gills: Role of the RtxA13 toxin.</title>
        <authorList>
            <person name="Callol A."/>
            <person name="Pajuelo D."/>
            <person name="Ebbesson L."/>
            <person name="Teles M."/>
            <person name="MacKenzie S."/>
            <person name="Amaro C."/>
        </authorList>
    </citation>
    <scope>NUCLEOTIDE SEQUENCE</scope>
</reference>
<protein>
    <submittedName>
        <fullName evidence="1">Uncharacterized protein</fullName>
    </submittedName>
</protein>